<dbReference type="AlphaFoldDB" id="A0A225NHI3"/>
<dbReference type="Gene3D" id="3.40.50.280">
    <property type="entry name" value="Cobalamin-binding domain"/>
    <property type="match status" value="1"/>
</dbReference>
<dbReference type="InterPro" id="IPR036724">
    <property type="entry name" value="Cobalamin-bd_sf"/>
</dbReference>
<dbReference type="GO" id="GO:0046872">
    <property type="term" value="F:metal ion binding"/>
    <property type="evidence" value="ECO:0007669"/>
    <property type="project" value="InterPro"/>
</dbReference>
<gene>
    <name evidence="3" type="ORF">ATO3_16745</name>
</gene>
<accession>A0A225NHI3</accession>
<evidence type="ECO:0000313" key="4">
    <source>
        <dbReference type="Proteomes" id="UP000215377"/>
    </source>
</evidence>
<dbReference type="PROSITE" id="PS51332">
    <property type="entry name" value="B12_BINDING"/>
    <property type="match status" value="1"/>
</dbReference>
<sequence length="244" mass="26426">MVESALRRVTAGRQTGAPPDRSGWVLRLTESLMSEAETSHRAVLASMMSHGIGTPELHDYYIPAAARHLGELWVRDLASFVDVTVGAGRLQALYRERPNGVAGRFDRCVPMGETMLMIVPGFEDHSLGAFVAAEQLRRHGVWVHMGLGLTSDEIAELLREQRFSVLGLSAATPATLEKTAELVDELRSRLDHVPPIVVGGRAVTDTMTVADRTGADYAVRTAREAVERCGLKTIAAPLAAETMG</sequence>
<name>A0A225NHI3_9RHOB</name>
<organism evidence="3 4">
    <name type="scientific">Marinibacterium profundimaris</name>
    <dbReference type="NCBI Taxonomy" id="1679460"/>
    <lineage>
        <taxon>Bacteria</taxon>
        <taxon>Pseudomonadati</taxon>
        <taxon>Pseudomonadota</taxon>
        <taxon>Alphaproteobacteria</taxon>
        <taxon>Rhodobacterales</taxon>
        <taxon>Paracoccaceae</taxon>
        <taxon>Marinibacterium</taxon>
    </lineage>
</organism>
<keyword evidence="4" id="KW-1185">Reference proteome</keyword>
<evidence type="ECO:0000313" key="3">
    <source>
        <dbReference type="EMBL" id="OWU72324.1"/>
    </source>
</evidence>
<dbReference type="SUPFAM" id="SSF52242">
    <property type="entry name" value="Cobalamin (vitamin B12)-binding domain"/>
    <property type="match status" value="1"/>
</dbReference>
<feature type="domain" description="B12-binding" evidence="2">
    <location>
        <begin position="112"/>
        <end position="244"/>
    </location>
</feature>
<dbReference type="Pfam" id="PF02310">
    <property type="entry name" value="B12-binding"/>
    <property type="match status" value="1"/>
</dbReference>
<feature type="region of interest" description="Disordered" evidence="1">
    <location>
        <begin position="1"/>
        <end position="20"/>
    </location>
</feature>
<evidence type="ECO:0000256" key="1">
    <source>
        <dbReference type="SAM" id="MobiDB-lite"/>
    </source>
</evidence>
<evidence type="ECO:0000259" key="2">
    <source>
        <dbReference type="PROSITE" id="PS51332"/>
    </source>
</evidence>
<dbReference type="GO" id="GO:0031419">
    <property type="term" value="F:cobalamin binding"/>
    <property type="evidence" value="ECO:0007669"/>
    <property type="project" value="InterPro"/>
</dbReference>
<dbReference type="Proteomes" id="UP000215377">
    <property type="component" value="Unassembled WGS sequence"/>
</dbReference>
<proteinExistence type="predicted"/>
<protein>
    <submittedName>
        <fullName evidence="3">Regulatory protein</fullName>
    </submittedName>
</protein>
<dbReference type="InterPro" id="IPR006158">
    <property type="entry name" value="Cobalamin-bd"/>
</dbReference>
<dbReference type="EMBL" id="AQQR01000007">
    <property type="protein sequence ID" value="OWU72324.1"/>
    <property type="molecule type" value="Genomic_DNA"/>
</dbReference>
<comment type="caution">
    <text evidence="3">The sequence shown here is derived from an EMBL/GenBank/DDBJ whole genome shotgun (WGS) entry which is preliminary data.</text>
</comment>
<reference evidence="3 4" key="1">
    <citation type="submission" date="2013-04" db="EMBL/GenBank/DDBJ databases">
        <title>Oceanicola sp. 22II1-22F33 Genome Sequencing.</title>
        <authorList>
            <person name="Lai Q."/>
            <person name="Li G."/>
            <person name="Shao Z."/>
        </authorList>
    </citation>
    <scope>NUCLEOTIDE SEQUENCE [LARGE SCALE GENOMIC DNA]</scope>
    <source>
        <strain evidence="3 4">22II1-22F33</strain>
    </source>
</reference>